<dbReference type="AlphaFoldDB" id="A0A834W6I3"/>
<reference evidence="2" key="1">
    <citation type="submission" date="2020-09" db="EMBL/GenBank/DDBJ databases">
        <title>Genome-Enabled Discovery of Anthraquinone Biosynthesis in Senna tora.</title>
        <authorList>
            <person name="Kang S.-H."/>
            <person name="Pandey R.P."/>
            <person name="Lee C.-M."/>
            <person name="Sim J.-S."/>
            <person name="Jeong J.-T."/>
            <person name="Choi B.-S."/>
            <person name="Jung M."/>
            <person name="Ginzburg D."/>
            <person name="Zhao K."/>
            <person name="Won S.Y."/>
            <person name="Oh T.-J."/>
            <person name="Yu Y."/>
            <person name="Kim N.-H."/>
            <person name="Lee O.R."/>
            <person name="Lee T.-H."/>
            <person name="Bashyal P."/>
            <person name="Kim T.-S."/>
            <person name="Lee W.-H."/>
            <person name="Kawkins C."/>
            <person name="Kim C.-K."/>
            <person name="Kim J.S."/>
            <person name="Ahn B.O."/>
            <person name="Rhee S.Y."/>
            <person name="Sohng J.K."/>
        </authorList>
    </citation>
    <scope>NUCLEOTIDE SEQUENCE</scope>
    <source>
        <tissue evidence="2">Leaf</tissue>
    </source>
</reference>
<sequence>MSSSDELDVTVQEWADSNAVSEEPREYDRVSEGDDLLLRFCGAISAYELLLALCG</sequence>
<feature type="region of interest" description="Disordered" evidence="1">
    <location>
        <begin position="1"/>
        <end position="27"/>
    </location>
</feature>
<dbReference type="Proteomes" id="UP000634136">
    <property type="component" value="Unassembled WGS sequence"/>
</dbReference>
<evidence type="ECO:0000313" key="3">
    <source>
        <dbReference type="Proteomes" id="UP000634136"/>
    </source>
</evidence>
<protein>
    <submittedName>
        <fullName evidence="2">Uncharacterized protein</fullName>
    </submittedName>
</protein>
<evidence type="ECO:0000313" key="2">
    <source>
        <dbReference type="EMBL" id="KAF7807696.1"/>
    </source>
</evidence>
<evidence type="ECO:0000256" key="1">
    <source>
        <dbReference type="SAM" id="MobiDB-lite"/>
    </source>
</evidence>
<accession>A0A834W6I3</accession>
<comment type="caution">
    <text evidence="2">The sequence shown here is derived from an EMBL/GenBank/DDBJ whole genome shotgun (WGS) entry which is preliminary data.</text>
</comment>
<organism evidence="2 3">
    <name type="scientific">Senna tora</name>
    <dbReference type="NCBI Taxonomy" id="362788"/>
    <lineage>
        <taxon>Eukaryota</taxon>
        <taxon>Viridiplantae</taxon>
        <taxon>Streptophyta</taxon>
        <taxon>Embryophyta</taxon>
        <taxon>Tracheophyta</taxon>
        <taxon>Spermatophyta</taxon>
        <taxon>Magnoliopsida</taxon>
        <taxon>eudicotyledons</taxon>
        <taxon>Gunneridae</taxon>
        <taxon>Pentapetalae</taxon>
        <taxon>rosids</taxon>
        <taxon>fabids</taxon>
        <taxon>Fabales</taxon>
        <taxon>Fabaceae</taxon>
        <taxon>Caesalpinioideae</taxon>
        <taxon>Cassia clade</taxon>
        <taxon>Senna</taxon>
    </lineage>
</organism>
<proteinExistence type="predicted"/>
<gene>
    <name evidence="2" type="ORF">G2W53_039857</name>
</gene>
<name>A0A834W6I3_9FABA</name>
<dbReference type="EMBL" id="JAAIUW010000012">
    <property type="protein sequence ID" value="KAF7807696.1"/>
    <property type="molecule type" value="Genomic_DNA"/>
</dbReference>
<keyword evidence="3" id="KW-1185">Reference proteome</keyword>